<dbReference type="Proteomes" id="UP000239549">
    <property type="component" value="Unassembled WGS sequence"/>
</dbReference>
<keyword evidence="1" id="KW-0489">Methyltransferase</keyword>
<proteinExistence type="predicted"/>
<dbReference type="GO" id="GO:0032259">
    <property type="term" value="P:methylation"/>
    <property type="evidence" value="ECO:0007669"/>
    <property type="project" value="UniProtKB-KW"/>
</dbReference>
<organism evidence="1 2">
    <name type="scientific">Desulfocucumis palustris</name>
    <dbReference type="NCBI Taxonomy" id="1898651"/>
    <lineage>
        <taxon>Bacteria</taxon>
        <taxon>Bacillati</taxon>
        <taxon>Bacillota</taxon>
        <taxon>Clostridia</taxon>
        <taxon>Eubacteriales</taxon>
        <taxon>Desulfocucumaceae</taxon>
        <taxon>Desulfocucumis</taxon>
    </lineage>
</organism>
<dbReference type="OrthoDB" id="9774367at2"/>
<dbReference type="SUPFAM" id="SSF48371">
    <property type="entry name" value="ARM repeat"/>
    <property type="match status" value="1"/>
</dbReference>
<keyword evidence="2" id="KW-1185">Reference proteome</keyword>
<dbReference type="AlphaFoldDB" id="A0A2L2XHT8"/>
<dbReference type="GO" id="GO:0008168">
    <property type="term" value="F:methyltransferase activity"/>
    <property type="evidence" value="ECO:0007669"/>
    <property type="project" value="UniProtKB-KW"/>
</dbReference>
<evidence type="ECO:0000313" key="2">
    <source>
        <dbReference type="Proteomes" id="UP000239549"/>
    </source>
</evidence>
<protein>
    <submittedName>
        <fullName evidence="1">Methylated-DNA--protein-cysteine methyltransferase</fullName>
    </submittedName>
</protein>
<dbReference type="NCBIfam" id="NF045662">
    <property type="entry name" value="DVU0298_fam"/>
    <property type="match status" value="1"/>
</dbReference>
<dbReference type="InterPro" id="IPR011989">
    <property type="entry name" value="ARM-like"/>
</dbReference>
<gene>
    <name evidence="1" type="ORF">DCCM_4821</name>
</gene>
<reference evidence="2" key="1">
    <citation type="submission" date="2018-02" db="EMBL/GenBank/DDBJ databases">
        <title>Genome sequence of Desulfocucumis palustris strain NAW-5.</title>
        <authorList>
            <person name="Watanabe M."/>
            <person name="Kojima H."/>
            <person name="Fukui M."/>
        </authorList>
    </citation>
    <scope>NUCLEOTIDE SEQUENCE [LARGE SCALE GENOMIC DNA]</scope>
    <source>
        <strain evidence="2">NAW-5</strain>
    </source>
</reference>
<accession>A0A2L2XHT8</accession>
<comment type="caution">
    <text evidence="1">The sequence shown here is derived from an EMBL/GenBank/DDBJ whole genome shotgun (WGS) entry which is preliminary data.</text>
</comment>
<dbReference type="Gene3D" id="1.25.10.10">
    <property type="entry name" value="Leucine-rich Repeat Variant"/>
    <property type="match status" value="1"/>
</dbReference>
<dbReference type="InterPro" id="IPR016024">
    <property type="entry name" value="ARM-type_fold"/>
</dbReference>
<dbReference type="RefSeq" id="WP_104373732.1">
    <property type="nucleotide sequence ID" value="NZ_BFAV01000179.1"/>
</dbReference>
<evidence type="ECO:0000313" key="1">
    <source>
        <dbReference type="EMBL" id="GBF35692.1"/>
    </source>
</evidence>
<name>A0A2L2XHT8_9FIRM</name>
<dbReference type="InterPro" id="IPR054701">
    <property type="entry name" value="DVU0298-like"/>
</dbReference>
<sequence>MKNKIFGKEQTLPPECPFCGLYIERPVEPAGRRMGEMPVGSCACGAVYSYDITGRNLGSAFIEALVFSCDMDWDLAWSLFPGEDYLEQLVENYDGISHLIVPGGFHEGRKVPGALYFIRMNKDIREVAGPGVERKLQKAVPLTASKALAPELPGVKRYSRADIHKFVEEYRFDELLTFAGQDKRILRDLQKLLYSADPLTRSRAAEALGKASAVVARGNPGTVSNLLQILLNSVSDTAASTWGAIDAIGEIIAGSPGLFGGYIPSLFQFLDDETARPRILRAIGRTAEKRPDLARKGLFRYLPYLKDADSETRGYAAWLAGCLGAMEAKADLERLVNDQSKIKIYKNGEFVDTTVGRLASEALCQASVQ</sequence>
<dbReference type="EMBL" id="BFAV01000179">
    <property type="protein sequence ID" value="GBF35692.1"/>
    <property type="molecule type" value="Genomic_DNA"/>
</dbReference>
<keyword evidence="1" id="KW-0808">Transferase</keyword>